<reference evidence="1 2" key="1">
    <citation type="submission" date="2017-03" db="EMBL/GenBank/DDBJ databases">
        <title>Maternal inheritance of bifidobacteria.</title>
        <authorList>
            <person name="Lugli G.A."/>
            <person name="Duranti S."/>
            <person name="Milani C."/>
            <person name="Mancabelli L."/>
        </authorList>
    </citation>
    <scope>NUCLEOTIDE SEQUENCE [LARGE SCALE GENOMIC DNA]</scope>
    <source>
        <strain evidence="1 2">1899B</strain>
    </source>
</reference>
<dbReference type="Proteomes" id="UP000192666">
    <property type="component" value="Unassembled WGS sequence"/>
</dbReference>
<comment type="caution">
    <text evidence="1">The sequence shown here is derived from an EMBL/GenBank/DDBJ whole genome shotgun (WGS) entry which is preliminary data.</text>
</comment>
<sequence length="207" mass="23371">MAHAFREKPLRGACFWRFSHEHLPYISEMPPYEPQNLPYVSEIGGIIKHFPTLMSRRTNQTTKFAMLCMPSSPRTSLSTYVATIWSAFALFQCSDGRCMLVVKPSLCGLNCQPAAESVHDLHNGLEARVDVPVEALVKLSRPRPTPSRSAPYPLLWIHRRFRPATTPDRQARTPHRGTRWPSSSVSRCSLGSRLLTVRSISFTITPP</sequence>
<proteinExistence type="predicted"/>
<evidence type="ECO:0000313" key="2">
    <source>
        <dbReference type="Proteomes" id="UP000192666"/>
    </source>
</evidence>
<accession>A0A1V8PRZ6</accession>
<name>A0A1V8PRZ6_9BIFI</name>
<dbReference type="AlphaFoldDB" id="A0A1V8PRZ6"/>
<protein>
    <submittedName>
        <fullName evidence="1">Uncharacterized protein</fullName>
    </submittedName>
</protein>
<dbReference type="EMBL" id="NAQA01000003">
    <property type="protein sequence ID" value="OQM51387.1"/>
    <property type="molecule type" value="Genomic_DNA"/>
</dbReference>
<organism evidence="1 2">
    <name type="scientific">Bifidobacterium catenulatum</name>
    <dbReference type="NCBI Taxonomy" id="1686"/>
    <lineage>
        <taxon>Bacteria</taxon>
        <taxon>Bacillati</taxon>
        <taxon>Actinomycetota</taxon>
        <taxon>Actinomycetes</taxon>
        <taxon>Bifidobacteriales</taxon>
        <taxon>Bifidobacteriaceae</taxon>
        <taxon>Bifidobacterium</taxon>
    </lineage>
</organism>
<evidence type="ECO:0000313" key="1">
    <source>
        <dbReference type="EMBL" id="OQM51387.1"/>
    </source>
</evidence>
<gene>
    <name evidence="1" type="ORF">B5782_1340</name>
</gene>